<dbReference type="Gene3D" id="3.40.710.10">
    <property type="entry name" value="DD-peptidase/beta-lactamase superfamily"/>
    <property type="match status" value="1"/>
</dbReference>
<evidence type="ECO:0000313" key="2">
    <source>
        <dbReference type="Proteomes" id="UP001595851"/>
    </source>
</evidence>
<accession>A0ABV8GPX0</accession>
<dbReference type="SUPFAM" id="SSF56601">
    <property type="entry name" value="beta-lactamase/transpeptidase-like"/>
    <property type="match status" value="1"/>
</dbReference>
<dbReference type="InterPro" id="IPR012338">
    <property type="entry name" value="Beta-lactam/transpept-like"/>
</dbReference>
<comment type="caution">
    <text evidence="1">The sequence shown here is derived from an EMBL/GenBank/DDBJ whole genome shotgun (WGS) entry which is preliminary data.</text>
</comment>
<keyword evidence="2" id="KW-1185">Reference proteome</keyword>
<organism evidence="1 2">
    <name type="scientific">Nonomuraea purpurea</name>
    <dbReference type="NCBI Taxonomy" id="1849276"/>
    <lineage>
        <taxon>Bacteria</taxon>
        <taxon>Bacillati</taxon>
        <taxon>Actinomycetota</taxon>
        <taxon>Actinomycetes</taxon>
        <taxon>Streptosporangiales</taxon>
        <taxon>Streptosporangiaceae</taxon>
        <taxon>Nonomuraea</taxon>
    </lineage>
</organism>
<protein>
    <recommendedName>
        <fullName evidence="3">Beta-lactamase-related domain-containing protein</fullName>
    </recommendedName>
</protein>
<gene>
    <name evidence="1" type="ORF">ACFOY2_53115</name>
</gene>
<sequence>MMWSPWYRDLTGDLVERANEITLRQLIQHTSGIPNWFVPELVSTFDFTTRY</sequence>
<evidence type="ECO:0008006" key="3">
    <source>
        <dbReference type="Google" id="ProtNLM"/>
    </source>
</evidence>
<dbReference type="RefSeq" id="WP_379535832.1">
    <property type="nucleotide sequence ID" value="NZ_JBHSBI010000055.1"/>
</dbReference>
<reference evidence="2" key="1">
    <citation type="journal article" date="2019" name="Int. J. Syst. Evol. Microbiol.">
        <title>The Global Catalogue of Microorganisms (GCM) 10K type strain sequencing project: providing services to taxonomists for standard genome sequencing and annotation.</title>
        <authorList>
            <consortium name="The Broad Institute Genomics Platform"/>
            <consortium name="The Broad Institute Genome Sequencing Center for Infectious Disease"/>
            <person name="Wu L."/>
            <person name="Ma J."/>
        </authorList>
    </citation>
    <scope>NUCLEOTIDE SEQUENCE [LARGE SCALE GENOMIC DNA]</scope>
    <source>
        <strain evidence="2">TBRC 1276</strain>
    </source>
</reference>
<dbReference type="Proteomes" id="UP001595851">
    <property type="component" value="Unassembled WGS sequence"/>
</dbReference>
<name>A0ABV8GPX0_9ACTN</name>
<proteinExistence type="predicted"/>
<dbReference type="EMBL" id="JBHSBI010000055">
    <property type="protein sequence ID" value="MFC4016036.1"/>
    <property type="molecule type" value="Genomic_DNA"/>
</dbReference>
<evidence type="ECO:0000313" key="1">
    <source>
        <dbReference type="EMBL" id="MFC4016036.1"/>
    </source>
</evidence>